<dbReference type="NCBIfam" id="NF002686">
    <property type="entry name" value="PRK02458.1"/>
    <property type="match status" value="1"/>
</dbReference>
<dbReference type="InterPro" id="IPR029099">
    <property type="entry name" value="Pribosyltran_N"/>
</dbReference>
<feature type="binding site" evidence="9">
    <location>
        <begin position="102"/>
        <end position="103"/>
    </location>
    <ligand>
        <name>ATP</name>
        <dbReference type="ChEBI" id="CHEBI:30616"/>
    </ligand>
</feature>
<keyword evidence="7 9" id="KW-0460">Magnesium</keyword>
<accession>A0ABS4CF39</accession>
<evidence type="ECO:0000256" key="2">
    <source>
        <dbReference type="ARBA" id="ARBA00022723"/>
    </source>
</evidence>
<evidence type="ECO:0000256" key="9">
    <source>
        <dbReference type="HAMAP-Rule" id="MF_00583"/>
    </source>
</evidence>
<feature type="binding site" evidence="9">
    <location>
        <begin position="228"/>
        <end position="232"/>
    </location>
    <ligand>
        <name>D-ribose 5-phosphate</name>
        <dbReference type="ChEBI" id="CHEBI:78346"/>
    </ligand>
</feature>
<keyword evidence="5 9" id="KW-0418">Kinase</keyword>
<evidence type="ECO:0000313" key="12">
    <source>
        <dbReference type="Proteomes" id="UP000673375"/>
    </source>
</evidence>
<comment type="caution">
    <text evidence="11">The sequence shown here is derived from an EMBL/GenBank/DDBJ whole genome shotgun (WGS) entry which is preliminary data.</text>
</comment>
<dbReference type="HAMAP" id="MF_00583_B">
    <property type="entry name" value="RibP_PPkinase_B"/>
    <property type="match status" value="1"/>
</dbReference>
<dbReference type="InterPro" id="IPR037515">
    <property type="entry name" value="Rib-P_diPkinase_bac"/>
</dbReference>
<comment type="subcellular location">
    <subcellularLocation>
        <location evidence="9">Cytoplasm</location>
    </subcellularLocation>
</comment>
<dbReference type="Pfam" id="PF14572">
    <property type="entry name" value="Pribosyl_synth"/>
    <property type="match status" value="1"/>
</dbReference>
<reference evidence="11 12" key="1">
    <citation type="submission" date="2020-12" db="EMBL/GenBank/DDBJ databases">
        <title>Vagococcus allomyrinae sp. nov. and Enterococcus lavae sp. nov., isolated from the larvae of Allomyrina dichotoma.</title>
        <authorList>
            <person name="Lee S.D."/>
        </authorList>
    </citation>
    <scope>NUCLEOTIDE SEQUENCE [LARGE SCALE GENOMIC DNA]</scope>
    <source>
        <strain evidence="11 12">BWM-S5</strain>
    </source>
</reference>
<feature type="binding site" evidence="9">
    <location>
        <begin position="43"/>
        <end position="45"/>
    </location>
    <ligand>
        <name>ATP</name>
        <dbReference type="ChEBI" id="CHEBI:30616"/>
    </ligand>
</feature>
<dbReference type="PROSITE" id="PS00114">
    <property type="entry name" value="PRPP_SYNTHASE"/>
    <property type="match status" value="1"/>
</dbReference>
<evidence type="ECO:0000259" key="10">
    <source>
        <dbReference type="Pfam" id="PF13793"/>
    </source>
</evidence>
<evidence type="ECO:0000256" key="5">
    <source>
        <dbReference type="ARBA" id="ARBA00022777"/>
    </source>
</evidence>
<keyword evidence="6 9" id="KW-0067">ATP-binding</keyword>
<feature type="domain" description="Ribose-phosphate pyrophosphokinase N-terminal" evidence="10">
    <location>
        <begin position="11"/>
        <end position="126"/>
    </location>
</feature>
<name>A0ABS4CF39_9ENTE</name>
<dbReference type="InterPro" id="IPR000836">
    <property type="entry name" value="PRTase_dom"/>
</dbReference>
<dbReference type="EMBL" id="JAEDXU010000001">
    <property type="protein sequence ID" value="MBP1045255.1"/>
    <property type="molecule type" value="Genomic_DNA"/>
</dbReference>
<evidence type="ECO:0000256" key="7">
    <source>
        <dbReference type="ARBA" id="ARBA00022842"/>
    </source>
</evidence>
<dbReference type="CDD" id="cd06223">
    <property type="entry name" value="PRTases_typeI"/>
    <property type="match status" value="1"/>
</dbReference>
<comment type="catalytic activity">
    <reaction evidence="8 9">
        <text>D-ribose 5-phosphate + ATP = 5-phospho-alpha-D-ribose 1-diphosphate + AMP + H(+)</text>
        <dbReference type="Rhea" id="RHEA:15609"/>
        <dbReference type="ChEBI" id="CHEBI:15378"/>
        <dbReference type="ChEBI" id="CHEBI:30616"/>
        <dbReference type="ChEBI" id="CHEBI:58017"/>
        <dbReference type="ChEBI" id="CHEBI:78346"/>
        <dbReference type="ChEBI" id="CHEBI:456215"/>
        <dbReference type="EC" id="2.7.6.1"/>
    </reaction>
</comment>
<protein>
    <recommendedName>
        <fullName evidence="9">Putative ribose-phosphate pyrophosphokinase</fullName>
        <shortName evidence="9">RPPK</shortName>
        <ecNumber evidence="9">2.7.6.1</ecNumber>
    </recommendedName>
    <alternativeName>
        <fullName evidence="9">5-phospho-D-ribosyl alpha-1-diphosphate synthase</fullName>
    </alternativeName>
    <alternativeName>
        <fullName evidence="9">Phosphoribosyl diphosphate synthase</fullName>
    </alternativeName>
    <alternativeName>
        <fullName evidence="9">Phosphoribosyl pyrophosphate synthase</fullName>
        <shortName evidence="9">P-Rib-PP synthase</shortName>
        <shortName evidence="9">PRPP synthase</shortName>
        <shortName evidence="9">PRPPase</shortName>
    </alternativeName>
</protein>
<comment type="caution">
    <text evidence="9">Lacks conserved residue(s) required for the propagation of feature annotation.</text>
</comment>
<organism evidence="11 12">
    <name type="scientific">Enterococcus larvae</name>
    <dbReference type="NCBI Taxonomy" id="2794352"/>
    <lineage>
        <taxon>Bacteria</taxon>
        <taxon>Bacillati</taxon>
        <taxon>Bacillota</taxon>
        <taxon>Bacilli</taxon>
        <taxon>Lactobacillales</taxon>
        <taxon>Enterococcaceae</taxon>
        <taxon>Enterococcus</taxon>
    </lineage>
</organism>
<keyword evidence="4 9" id="KW-0547">Nucleotide-binding</keyword>
<dbReference type="EC" id="2.7.6.1" evidence="9"/>
<dbReference type="NCBIfam" id="NF002320">
    <property type="entry name" value="PRK01259.1"/>
    <property type="match status" value="1"/>
</dbReference>
<dbReference type="NCBIfam" id="TIGR01251">
    <property type="entry name" value="ribP_PPkin"/>
    <property type="match status" value="1"/>
</dbReference>
<dbReference type="SMART" id="SM01400">
    <property type="entry name" value="Pribosyltran_N"/>
    <property type="match status" value="1"/>
</dbReference>
<dbReference type="InterPro" id="IPR029057">
    <property type="entry name" value="PRTase-like"/>
</dbReference>
<evidence type="ECO:0000256" key="4">
    <source>
        <dbReference type="ARBA" id="ARBA00022741"/>
    </source>
</evidence>
<comment type="pathway">
    <text evidence="9">Metabolic intermediate biosynthesis; 5-phospho-alpha-D-ribose 1-diphosphate biosynthesis; 5-phospho-alpha-D-ribose 1-diphosphate from D-ribose 5-phosphate (route I): step 1/1.</text>
</comment>
<dbReference type="GO" id="GO:0004749">
    <property type="term" value="F:ribose phosphate diphosphokinase activity"/>
    <property type="evidence" value="ECO:0007669"/>
    <property type="project" value="UniProtKB-EC"/>
</dbReference>
<comment type="function">
    <text evidence="9">Involved in the biosynthesis of the central metabolite phospho-alpha-D-ribosyl-1-pyrophosphate (PRPP) via the transfer of pyrophosphoryl group from ATP to 1-hydroxyl of ribose-5-phosphate (Rib-5-P).</text>
</comment>
<sequence>MGSKYKDDTLRIFSLNANKPLAEKIAKVVGTELGESTVRQFSDGEIQINIEESIRGDHVYLIQATNAPVNDHLMELLIMIDALKRASAKTINVILPYYGYARQDRTAKPREPITAKLVANMLVEAGATRLLTLDLHTVQVQGFFDIPVDNLFTMPLFAQHYQDQKLTGENIVVVSPKNSGVQRARSLSEYLDASLAIVDQEEVDGVRSGYVIGEVKGKTCILVDDIINTGETLTVAAEILAENGAAEVYACGSHGLLSSGGKERIDASPIKQLCITDSVVVTEDRRPDCLAIVSCAPLMGEALKRIHENTPMSPLFHLKKK</sequence>
<evidence type="ECO:0000256" key="6">
    <source>
        <dbReference type="ARBA" id="ARBA00022840"/>
    </source>
</evidence>
<comment type="similarity">
    <text evidence="9">Belongs to the ribose-phosphate pyrophosphokinase family. Class I subfamily.</text>
</comment>
<evidence type="ECO:0000313" key="11">
    <source>
        <dbReference type="EMBL" id="MBP1045255.1"/>
    </source>
</evidence>
<dbReference type="PANTHER" id="PTHR10210:SF41">
    <property type="entry name" value="RIBOSE-PHOSPHATE PYROPHOSPHOKINASE 1, CHLOROPLASTIC"/>
    <property type="match status" value="1"/>
</dbReference>
<keyword evidence="1 9" id="KW-0808">Transferase</keyword>
<dbReference type="SUPFAM" id="SSF53271">
    <property type="entry name" value="PRTase-like"/>
    <property type="match status" value="2"/>
</dbReference>
<comment type="subunit">
    <text evidence="9">Homohexamer.</text>
</comment>
<evidence type="ECO:0000256" key="8">
    <source>
        <dbReference type="ARBA" id="ARBA00049535"/>
    </source>
</evidence>
<keyword evidence="2 9" id="KW-0479">Metal-binding</keyword>
<evidence type="ECO:0000256" key="1">
    <source>
        <dbReference type="ARBA" id="ARBA00022679"/>
    </source>
</evidence>
<dbReference type="Pfam" id="PF13793">
    <property type="entry name" value="Pribosyltran_N"/>
    <property type="match status" value="1"/>
</dbReference>
<feature type="binding site" evidence="9">
    <location>
        <position position="136"/>
    </location>
    <ligand>
        <name>Mg(2+)</name>
        <dbReference type="ChEBI" id="CHEBI:18420"/>
    </ligand>
</feature>
<feature type="binding site" evidence="9">
    <location>
        <position position="224"/>
    </location>
    <ligand>
        <name>D-ribose 5-phosphate</name>
        <dbReference type="ChEBI" id="CHEBI:78346"/>
    </ligand>
</feature>
<dbReference type="InterPro" id="IPR005946">
    <property type="entry name" value="Rib-P_diPkinase"/>
</dbReference>
<dbReference type="InterPro" id="IPR000842">
    <property type="entry name" value="PRib_PP_synth_CS"/>
</dbReference>
<evidence type="ECO:0000256" key="3">
    <source>
        <dbReference type="ARBA" id="ARBA00022727"/>
    </source>
</evidence>
<keyword evidence="9" id="KW-0963">Cytoplasm</keyword>
<keyword evidence="3 9" id="KW-0545">Nucleotide biosynthesis</keyword>
<keyword evidence="12" id="KW-1185">Reference proteome</keyword>
<dbReference type="PANTHER" id="PTHR10210">
    <property type="entry name" value="RIBOSE-PHOSPHATE DIPHOSPHOKINASE FAMILY MEMBER"/>
    <property type="match status" value="1"/>
</dbReference>
<dbReference type="Gene3D" id="3.40.50.2020">
    <property type="match status" value="2"/>
</dbReference>
<comment type="caution">
    <text evidence="9">Part of a set of proteins in which some residues (ACT_SITE, NP_BIND, REGION and BINDING) are not conserved.</text>
</comment>
<dbReference type="Proteomes" id="UP000673375">
    <property type="component" value="Unassembled WGS sequence"/>
</dbReference>
<gene>
    <name evidence="9" type="primary">prs</name>
    <name evidence="11" type="ORF">I6N96_03115</name>
</gene>
<comment type="cofactor">
    <cofactor evidence="9">
        <name>Mg(2+)</name>
        <dbReference type="ChEBI" id="CHEBI:18420"/>
    </cofactor>
    <text evidence="9">Binds 1 Mg(2+) ion per subunit.</text>
</comment>
<proteinExistence type="inferred from homology"/>
<dbReference type="RefSeq" id="WP_209556220.1">
    <property type="nucleotide sequence ID" value="NZ_JAEDXU010000001.1"/>
</dbReference>